<dbReference type="Proteomes" id="UP001497623">
    <property type="component" value="Unassembled WGS sequence"/>
</dbReference>
<dbReference type="GO" id="GO:0005886">
    <property type="term" value="C:plasma membrane"/>
    <property type="evidence" value="ECO:0007669"/>
    <property type="project" value="TreeGrafter"/>
</dbReference>
<keyword evidence="4" id="KW-0732">Signal</keyword>
<evidence type="ECO:0000256" key="6">
    <source>
        <dbReference type="ARBA" id="ARBA00023180"/>
    </source>
</evidence>
<gene>
    <name evidence="12" type="ORF">MNOR_LOCUS31305</name>
</gene>
<dbReference type="EMBL" id="CAXKWB010040088">
    <property type="protein sequence ID" value="CAL4154301.1"/>
    <property type="molecule type" value="Genomic_DNA"/>
</dbReference>
<feature type="transmembrane region" description="Helical" evidence="9">
    <location>
        <begin position="24"/>
        <end position="43"/>
    </location>
</feature>
<keyword evidence="7" id="KW-0326">Glycosidase</keyword>
<dbReference type="InterPro" id="IPR029019">
    <property type="entry name" value="HEX_eukaryotic_N"/>
</dbReference>
<keyword evidence="9" id="KW-1133">Transmembrane helix</keyword>
<evidence type="ECO:0000313" key="12">
    <source>
        <dbReference type="EMBL" id="CAL4154301.1"/>
    </source>
</evidence>
<organism evidence="12 13">
    <name type="scientific">Meganyctiphanes norvegica</name>
    <name type="common">Northern krill</name>
    <name type="synonym">Thysanopoda norvegica</name>
    <dbReference type="NCBI Taxonomy" id="48144"/>
    <lineage>
        <taxon>Eukaryota</taxon>
        <taxon>Metazoa</taxon>
        <taxon>Ecdysozoa</taxon>
        <taxon>Arthropoda</taxon>
        <taxon>Crustacea</taxon>
        <taxon>Multicrustacea</taxon>
        <taxon>Malacostraca</taxon>
        <taxon>Eumalacostraca</taxon>
        <taxon>Eucarida</taxon>
        <taxon>Euphausiacea</taxon>
        <taxon>Euphausiidae</taxon>
        <taxon>Meganyctiphanes</taxon>
    </lineage>
</organism>
<protein>
    <recommendedName>
        <fullName evidence="3">beta-N-acetylhexosaminidase</fullName>
        <ecNumber evidence="3">3.2.1.52</ecNumber>
    </recommendedName>
</protein>
<dbReference type="InterPro" id="IPR029018">
    <property type="entry name" value="Hex-like_dom2"/>
</dbReference>
<dbReference type="GO" id="GO:0016231">
    <property type="term" value="F:beta-N-acetylglucosaminidase activity"/>
    <property type="evidence" value="ECO:0007669"/>
    <property type="project" value="TreeGrafter"/>
</dbReference>
<evidence type="ECO:0000259" key="11">
    <source>
        <dbReference type="Pfam" id="PF14845"/>
    </source>
</evidence>
<accession>A0AAV2S2J1</accession>
<dbReference type="InterPro" id="IPR025705">
    <property type="entry name" value="Beta_hexosaminidase_sua/sub"/>
</dbReference>
<keyword evidence="6" id="KW-0325">Glycoprotein</keyword>
<evidence type="ECO:0000313" key="13">
    <source>
        <dbReference type="Proteomes" id="UP001497623"/>
    </source>
</evidence>
<dbReference type="SUPFAM" id="SSF51445">
    <property type="entry name" value="(Trans)glycosidases"/>
    <property type="match status" value="1"/>
</dbReference>
<evidence type="ECO:0000256" key="8">
    <source>
        <dbReference type="SAM" id="MobiDB-lite"/>
    </source>
</evidence>
<dbReference type="AlphaFoldDB" id="A0AAV2S2J1"/>
<dbReference type="GO" id="GO:0005975">
    <property type="term" value="P:carbohydrate metabolic process"/>
    <property type="evidence" value="ECO:0007669"/>
    <property type="project" value="InterPro"/>
</dbReference>
<feature type="non-terminal residue" evidence="12">
    <location>
        <position position="1"/>
    </location>
</feature>
<dbReference type="InterPro" id="IPR015883">
    <property type="entry name" value="Glyco_hydro_20_cat"/>
</dbReference>
<dbReference type="InterPro" id="IPR017853">
    <property type="entry name" value="GH"/>
</dbReference>
<dbReference type="EC" id="3.2.1.52" evidence="3"/>
<comment type="caution">
    <text evidence="12">The sequence shown here is derived from an EMBL/GenBank/DDBJ whole genome shotgun (WGS) entry which is preliminary data.</text>
</comment>
<dbReference type="PANTHER" id="PTHR22600">
    <property type="entry name" value="BETA-HEXOSAMINIDASE"/>
    <property type="match status" value="1"/>
</dbReference>
<evidence type="ECO:0000256" key="5">
    <source>
        <dbReference type="ARBA" id="ARBA00022801"/>
    </source>
</evidence>
<evidence type="ECO:0000256" key="2">
    <source>
        <dbReference type="ARBA" id="ARBA00006285"/>
    </source>
</evidence>
<evidence type="ECO:0000259" key="10">
    <source>
        <dbReference type="Pfam" id="PF00728"/>
    </source>
</evidence>
<dbReference type="Gene3D" id="3.30.379.10">
    <property type="entry name" value="Chitobiase/beta-hexosaminidase domain 2-like"/>
    <property type="match status" value="1"/>
</dbReference>
<evidence type="ECO:0000256" key="1">
    <source>
        <dbReference type="ARBA" id="ARBA00001231"/>
    </source>
</evidence>
<dbReference type="Pfam" id="PF14845">
    <property type="entry name" value="Glycohydro_20b2"/>
    <property type="match status" value="1"/>
</dbReference>
<dbReference type="GO" id="GO:0030203">
    <property type="term" value="P:glycosaminoglycan metabolic process"/>
    <property type="evidence" value="ECO:0007669"/>
    <property type="project" value="TreeGrafter"/>
</dbReference>
<feature type="domain" description="Beta-hexosaminidase eukaryotic type N-terminal" evidence="11">
    <location>
        <begin position="121"/>
        <end position="275"/>
    </location>
</feature>
<dbReference type="Gene3D" id="3.20.20.80">
    <property type="entry name" value="Glycosidases"/>
    <property type="match status" value="1"/>
</dbReference>
<keyword evidence="9" id="KW-0472">Membrane</keyword>
<dbReference type="Pfam" id="PF00728">
    <property type="entry name" value="Glyco_hydro_20"/>
    <property type="match status" value="1"/>
</dbReference>
<evidence type="ECO:0000256" key="4">
    <source>
        <dbReference type="ARBA" id="ARBA00022729"/>
    </source>
</evidence>
<name>A0AAV2S2J1_MEGNR</name>
<dbReference type="FunFam" id="3.20.20.80:FF:000063">
    <property type="entry name" value="Beta-hexosaminidase"/>
    <property type="match status" value="1"/>
</dbReference>
<comment type="similarity">
    <text evidence="2">Belongs to the glycosyl hydrolase 20 family.</text>
</comment>
<keyword evidence="13" id="KW-1185">Reference proteome</keyword>
<proteinExistence type="inferred from homology"/>
<feature type="compositionally biased region" description="Basic and acidic residues" evidence="8">
    <location>
        <begin position="195"/>
        <end position="205"/>
    </location>
</feature>
<feature type="region of interest" description="Disordered" evidence="8">
    <location>
        <begin position="181"/>
        <end position="216"/>
    </location>
</feature>
<keyword evidence="9" id="KW-0812">Transmembrane</keyword>
<sequence>LTSSTGGRSTPAGVTVSLLSMMRVLVFVLCLVAAASATFGNYFRMPSPYHYSCDNQKCLRQDRNQKDEQMHQSTSFRTARHITGEEHAHPHEHNHEHPHEQTEKYNSLAECQLTCGEYGALWPRPSHKVELSKRTVSFTPMNLRFTKLSSSNNEVQQMLDEASHYFRRNLHFMHPDYSDVNKGPFKNYEDDDMSTNDKPKYEKKSPFNKQESSPLAERQNFDVEITVTQPDTQLSLNTDESYDMTVQTMGDTVTATILASTYYGARHAMESLSQLIAYDDINNALMVVSTAKISDKPAFSYRGIMLDTGRNFYPKEEILSLLDTMSTNKLNTFHWHISDSASFPMYSQRQPQMTYYGAYSPNKVYYPEDIREIVNYANLRGIRVIPELDAPAHAGAGWNFGEQSGKGKLVLCNDEDTPWFDNCFEPPCGQLNPVNPEVYNVLGDLYKDIIEAFNPEFVHMGGDDTSFKCWKNSPEVVNFLKQQQKEANTQELFNLWNTFQSNAYSKLFEASGQQSRLVTPMIYSSSFVRNFIDPKQYIVQLTSNVNDTNISTYITNGYKVVFSNADTWNFEGPAQSWVSKTTSFRKNEKRPSWEHVYENSPLDMLIGMNYQNARSDHFNQRSNAEQQVLGGEAMVWSYETDPSSLQTTAWPRGAALAERLWTDPASTPFQAEEAKSRMFAHRQRMVDRGTRAETFQPEYCHQNQDSCYSQDEFTSRQQNLIPAN</sequence>
<evidence type="ECO:0000256" key="9">
    <source>
        <dbReference type="SAM" id="Phobius"/>
    </source>
</evidence>
<evidence type="ECO:0000256" key="3">
    <source>
        <dbReference type="ARBA" id="ARBA00012663"/>
    </source>
</evidence>
<comment type="catalytic activity">
    <reaction evidence="1">
        <text>Hydrolysis of terminal non-reducing N-acetyl-D-hexosamine residues in N-acetyl-beta-D-hexosaminides.</text>
        <dbReference type="EC" id="3.2.1.52"/>
    </reaction>
</comment>
<reference evidence="12 13" key="1">
    <citation type="submission" date="2024-05" db="EMBL/GenBank/DDBJ databases">
        <authorList>
            <person name="Wallberg A."/>
        </authorList>
    </citation>
    <scope>NUCLEOTIDE SEQUENCE [LARGE SCALE GENOMIC DNA]</scope>
</reference>
<dbReference type="PRINTS" id="PR00738">
    <property type="entry name" value="GLHYDRLASE20"/>
</dbReference>
<dbReference type="SUPFAM" id="SSF55545">
    <property type="entry name" value="beta-N-acetylhexosaminidase-like domain"/>
    <property type="match status" value="1"/>
</dbReference>
<evidence type="ECO:0000256" key="7">
    <source>
        <dbReference type="ARBA" id="ARBA00023295"/>
    </source>
</evidence>
<feature type="domain" description="Glycoside hydrolase family 20 catalytic" evidence="10">
    <location>
        <begin position="299"/>
        <end position="663"/>
    </location>
</feature>
<dbReference type="PANTHER" id="PTHR22600:SF26">
    <property type="entry name" value="BETA-N-ACETYLHEXOSAMINIDASE"/>
    <property type="match status" value="1"/>
</dbReference>
<keyword evidence="5" id="KW-0378">Hydrolase</keyword>